<evidence type="ECO:0000313" key="7">
    <source>
        <dbReference type="Proteomes" id="UP000231198"/>
    </source>
</evidence>
<reference evidence="7" key="1">
    <citation type="submission" date="2017-09" db="EMBL/GenBank/DDBJ databases">
        <title>Depth-based differentiation of microbial function through sediment-hosted aquifers and enrichment of novel symbionts in the deep terrestrial subsurface.</title>
        <authorList>
            <person name="Probst A.J."/>
            <person name="Ladd B."/>
            <person name="Jarett J.K."/>
            <person name="Geller-Mcgrath D.E."/>
            <person name="Sieber C.M.K."/>
            <person name="Emerson J.B."/>
            <person name="Anantharaman K."/>
            <person name="Thomas B.C."/>
            <person name="Malmstrom R."/>
            <person name="Stieglmeier M."/>
            <person name="Klingl A."/>
            <person name="Woyke T."/>
            <person name="Ryan C.M."/>
            <person name="Banfield J.F."/>
        </authorList>
    </citation>
    <scope>NUCLEOTIDE SEQUENCE [LARGE SCALE GENOMIC DNA]</scope>
</reference>
<dbReference type="GO" id="GO:0005840">
    <property type="term" value="C:ribosome"/>
    <property type="evidence" value="ECO:0007669"/>
    <property type="project" value="UniProtKB-KW"/>
</dbReference>
<dbReference type="Pfam" id="PF00466">
    <property type="entry name" value="Ribosomal_L10"/>
    <property type="match status" value="1"/>
</dbReference>
<evidence type="ECO:0000256" key="4">
    <source>
        <dbReference type="ARBA" id="ARBA00035202"/>
    </source>
</evidence>
<comment type="caution">
    <text evidence="6">The sequence shown here is derived from an EMBL/GenBank/DDBJ whole genome shotgun (WGS) entry which is preliminary data.</text>
</comment>
<dbReference type="EMBL" id="PEZG01000013">
    <property type="protein sequence ID" value="PIS16037.1"/>
    <property type="molecule type" value="Genomic_DNA"/>
</dbReference>
<accession>A0A2H0WTU1</accession>
<dbReference type="PANTHER" id="PTHR11560">
    <property type="entry name" value="39S RIBOSOMAL PROTEIN L10, MITOCHONDRIAL"/>
    <property type="match status" value="1"/>
</dbReference>
<name>A0A2H0WTU1_9BACT</name>
<dbReference type="AlphaFoldDB" id="A0A2H0WTU1"/>
<evidence type="ECO:0000256" key="5">
    <source>
        <dbReference type="ARBA" id="ARBA00035502"/>
    </source>
</evidence>
<dbReference type="InterPro" id="IPR043141">
    <property type="entry name" value="Ribosomal_uL10-like_sf"/>
</dbReference>
<organism evidence="6 7">
    <name type="scientific">Candidatus Roizmanbacteria bacterium CG09_land_8_20_14_0_10_41_9</name>
    <dbReference type="NCBI Taxonomy" id="1974850"/>
    <lineage>
        <taxon>Bacteria</taxon>
        <taxon>Candidatus Roizmaniibacteriota</taxon>
    </lineage>
</organism>
<dbReference type="SUPFAM" id="SSF160369">
    <property type="entry name" value="Ribosomal protein L10-like"/>
    <property type="match status" value="1"/>
</dbReference>
<keyword evidence="3" id="KW-0687">Ribonucleoprotein</keyword>
<keyword evidence="2 6" id="KW-0689">Ribosomal protein</keyword>
<comment type="similarity">
    <text evidence="1">Belongs to the universal ribosomal protein uL10 family.</text>
</comment>
<sequence length="178" mass="20604">MKNPTKIHLVSEISGIINAGKNFVLIKFGHTSHKTLEELRRDLRKNQSSIKILKNTLLEKSINKLSSSHPIYLKIKKTFFPMRETSAVLFFEKEWNSGLRAFRTFMEKEKSLSFKFGVIDGELYHASDMLKIASLPDKEQLMGMIVGSMKNPMSRLTYSMKYHAQKFVYILNKKNSQP</sequence>
<dbReference type="InterPro" id="IPR047865">
    <property type="entry name" value="Ribosomal_uL10_bac_type"/>
</dbReference>
<evidence type="ECO:0000313" key="6">
    <source>
        <dbReference type="EMBL" id="PIS16037.1"/>
    </source>
</evidence>
<dbReference type="Proteomes" id="UP000231198">
    <property type="component" value="Unassembled WGS sequence"/>
</dbReference>
<protein>
    <recommendedName>
        <fullName evidence="4">Large ribosomal subunit protein uL10</fullName>
    </recommendedName>
    <alternativeName>
        <fullName evidence="5">50S ribosomal protein L10</fullName>
    </alternativeName>
</protein>
<evidence type="ECO:0000256" key="3">
    <source>
        <dbReference type="ARBA" id="ARBA00023274"/>
    </source>
</evidence>
<proteinExistence type="inferred from homology"/>
<evidence type="ECO:0000256" key="2">
    <source>
        <dbReference type="ARBA" id="ARBA00022980"/>
    </source>
</evidence>
<dbReference type="InterPro" id="IPR001790">
    <property type="entry name" value="Ribosomal_uL10"/>
</dbReference>
<dbReference type="Gene3D" id="3.30.70.1730">
    <property type="match status" value="1"/>
</dbReference>
<dbReference type="Gene3D" id="6.10.250.290">
    <property type="match status" value="1"/>
</dbReference>
<evidence type="ECO:0000256" key="1">
    <source>
        <dbReference type="ARBA" id="ARBA00008889"/>
    </source>
</evidence>
<dbReference type="CDD" id="cd05797">
    <property type="entry name" value="Ribosomal_L10"/>
    <property type="match status" value="1"/>
</dbReference>
<gene>
    <name evidence="6" type="primary">rplJ</name>
    <name evidence="6" type="ORF">COT62_00515</name>
</gene>
<dbReference type="NCBIfam" id="NF000955">
    <property type="entry name" value="PRK00099.1-1"/>
    <property type="match status" value="1"/>
</dbReference>
<dbReference type="GO" id="GO:1990904">
    <property type="term" value="C:ribonucleoprotein complex"/>
    <property type="evidence" value="ECO:0007669"/>
    <property type="project" value="UniProtKB-KW"/>
</dbReference>